<comment type="caution">
    <text evidence="9">The sequence shown here is derived from an EMBL/GenBank/DDBJ whole genome shotgun (WGS) entry which is preliminary data.</text>
</comment>
<protein>
    <recommendedName>
        <fullName evidence="11">Bestrophin, RFP-TM, chloride channel</fullName>
    </recommendedName>
</protein>
<dbReference type="PANTHER" id="PTHR33281:SF19">
    <property type="entry name" value="VOLTAGE-DEPENDENT ANION CHANNEL-FORMING PROTEIN YNEE"/>
    <property type="match status" value="1"/>
</dbReference>
<evidence type="ECO:0000256" key="4">
    <source>
        <dbReference type="ARBA" id="ARBA00022692"/>
    </source>
</evidence>
<dbReference type="Proteomes" id="UP001501671">
    <property type="component" value="Unassembled WGS sequence"/>
</dbReference>
<evidence type="ECO:0000313" key="9">
    <source>
        <dbReference type="EMBL" id="GAA4341230.1"/>
    </source>
</evidence>
<evidence type="ECO:0008006" key="11">
    <source>
        <dbReference type="Google" id="ProtNLM"/>
    </source>
</evidence>
<dbReference type="EMBL" id="BAABFO010000028">
    <property type="protein sequence ID" value="GAA4341230.1"/>
    <property type="molecule type" value="Genomic_DNA"/>
</dbReference>
<keyword evidence="6" id="KW-0406">Ion transport</keyword>
<evidence type="ECO:0000256" key="6">
    <source>
        <dbReference type="ARBA" id="ARBA00023065"/>
    </source>
</evidence>
<evidence type="ECO:0000256" key="5">
    <source>
        <dbReference type="ARBA" id="ARBA00022989"/>
    </source>
</evidence>
<dbReference type="RefSeq" id="WP_345251841.1">
    <property type="nucleotide sequence ID" value="NZ_BAABFO010000028.1"/>
</dbReference>
<evidence type="ECO:0000256" key="1">
    <source>
        <dbReference type="ARBA" id="ARBA00004651"/>
    </source>
</evidence>
<keyword evidence="5" id="KW-1133">Transmembrane helix</keyword>
<evidence type="ECO:0000313" key="10">
    <source>
        <dbReference type="Proteomes" id="UP001501671"/>
    </source>
</evidence>
<evidence type="ECO:0000256" key="7">
    <source>
        <dbReference type="ARBA" id="ARBA00023136"/>
    </source>
</evidence>
<gene>
    <name evidence="9" type="ORF">GCM10023144_41690</name>
</gene>
<dbReference type="InterPro" id="IPR044669">
    <property type="entry name" value="YneE/VCCN1/2-like"/>
</dbReference>
<accession>A0ABP8HM18</accession>
<reference evidence="10" key="1">
    <citation type="journal article" date="2019" name="Int. J. Syst. Evol. Microbiol.">
        <title>The Global Catalogue of Microorganisms (GCM) 10K type strain sequencing project: providing services to taxonomists for standard genome sequencing and annotation.</title>
        <authorList>
            <consortium name="The Broad Institute Genomics Platform"/>
            <consortium name="The Broad Institute Genome Sequencing Center for Infectious Disease"/>
            <person name="Wu L."/>
            <person name="Ma J."/>
        </authorList>
    </citation>
    <scope>NUCLEOTIDE SEQUENCE [LARGE SCALE GENOMIC DNA]</scope>
    <source>
        <strain evidence="10">JCM 17666</strain>
    </source>
</reference>
<dbReference type="Pfam" id="PF25539">
    <property type="entry name" value="Bestrophin_2"/>
    <property type="match status" value="1"/>
</dbReference>
<organism evidence="9 10">
    <name type="scientific">Pigmentiphaga soli</name>
    <dbReference type="NCBI Taxonomy" id="1007095"/>
    <lineage>
        <taxon>Bacteria</taxon>
        <taxon>Pseudomonadati</taxon>
        <taxon>Pseudomonadota</taxon>
        <taxon>Betaproteobacteria</taxon>
        <taxon>Burkholderiales</taxon>
        <taxon>Alcaligenaceae</taxon>
        <taxon>Pigmentiphaga</taxon>
    </lineage>
</organism>
<evidence type="ECO:0000256" key="2">
    <source>
        <dbReference type="ARBA" id="ARBA00022448"/>
    </source>
</evidence>
<comment type="subcellular location">
    <subcellularLocation>
        <location evidence="1">Cell membrane</location>
        <topology evidence="1">Multi-pass membrane protein</topology>
    </subcellularLocation>
</comment>
<evidence type="ECO:0000256" key="8">
    <source>
        <dbReference type="ARBA" id="ARBA00034708"/>
    </source>
</evidence>
<name>A0ABP8HM18_9BURK</name>
<evidence type="ECO:0000256" key="3">
    <source>
        <dbReference type="ARBA" id="ARBA00022475"/>
    </source>
</evidence>
<keyword evidence="4" id="KW-0812">Transmembrane</keyword>
<keyword evidence="2" id="KW-0813">Transport</keyword>
<comment type="similarity">
    <text evidence="8">Belongs to the anion channel-forming bestrophin (TC 1.A.46) family.</text>
</comment>
<proteinExistence type="inferred from homology"/>
<keyword evidence="10" id="KW-1185">Reference proteome</keyword>
<keyword evidence="3" id="KW-1003">Cell membrane</keyword>
<sequence length="177" mass="19659">MRNTDPGPALARLLGPEEAAQAMRHVHRPQYLVLEAQRQLDGWRRAGRFGDILFDAWQRQLDAISTIQGGCERIAGTPIPYAYSVLLHRTTYFYCALLPFGLVDSIGGMTPVIAVFIAYAFMALDAIASELENPFGEEPNDLPLEALAVNIERMLLEGVDAGPLPAPTQPDRHYRLR</sequence>
<dbReference type="PANTHER" id="PTHR33281">
    <property type="entry name" value="UPF0187 PROTEIN YNEE"/>
    <property type="match status" value="1"/>
</dbReference>
<keyword evidence="7" id="KW-0472">Membrane</keyword>